<reference evidence="5 6" key="1">
    <citation type="submission" date="2017-05" db="EMBL/GenBank/DDBJ databases">
        <title>Streptomyces alboflavus Genome sequencing and assembly.</title>
        <authorList>
            <person name="Wang Y."/>
            <person name="Du B."/>
            <person name="Ding Y."/>
            <person name="Liu H."/>
            <person name="Hou Q."/>
            <person name="Liu K."/>
            <person name="Wang C."/>
            <person name="Yao L."/>
        </authorList>
    </citation>
    <scope>NUCLEOTIDE SEQUENCE [LARGE SCALE GENOMIC DNA]</scope>
    <source>
        <strain evidence="5 6">MDJK44</strain>
    </source>
</reference>
<dbReference type="PANTHER" id="PTHR43861">
    <property type="entry name" value="TRANS-ACONITATE 2-METHYLTRANSFERASE-RELATED"/>
    <property type="match status" value="1"/>
</dbReference>
<dbReference type="AlphaFoldDB" id="A0A1Z1WF54"/>
<dbReference type="CDD" id="cd02440">
    <property type="entry name" value="AdoMet_MTases"/>
    <property type="match status" value="1"/>
</dbReference>
<feature type="domain" description="Methyltransferase" evidence="4">
    <location>
        <begin position="90"/>
        <end position="189"/>
    </location>
</feature>
<dbReference type="STRING" id="67267.GCA_000716675_04312"/>
<dbReference type="InterPro" id="IPR041698">
    <property type="entry name" value="Methyltransf_25"/>
</dbReference>
<evidence type="ECO:0000256" key="1">
    <source>
        <dbReference type="ARBA" id="ARBA00022603"/>
    </source>
</evidence>
<organism evidence="5 6">
    <name type="scientific">Streptomyces alboflavus</name>
    <dbReference type="NCBI Taxonomy" id="67267"/>
    <lineage>
        <taxon>Bacteria</taxon>
        <taxon>Bacillati</taxon>
        <taxon>Actinomycetota</taxon>
        <taxon>Actinomycetes</taxon>
        <taxon>Kitasatosporales</taxon>
        <taxon>Streptomycetaceae</taxon>
        <taxon>Streptomyces</taxon>
    </lineage>
</organism>
<evidence type="ECO:0000256" key="3">
    <source>
        <dbReference type="SAM" id="MobiDB-lite"/>
    </source>
</evidence>
<evidence type="ECO:0000313" key="5">
    <source>
        <dbReference type="EMBL" id="ARX84972.1"/>
    </source>
</evidence>
<dbReference type="InterPro" id="IPR049690">
    <property type="entry name" value="Daptide_MTase"/>
</dbReference>
<dbReference type="GO" id="GO:0032259">
    <property type="term" value="P:methylation"/>
    <property type="evidence" value="ECO:0007669"/>
    <property type="project" value="UniProtKB-KW"/>
</dbReference>
<evidence type="ECO:0000259" key="4">
    <source>
        <dbReference type="Pfam" id="PF13649"/>
    </source>
</evidence>
<keyword evidence="6" id="KW-1185">Reference proteome</keyword>
<dbReference type="SUPFAM" id="SSF53335">
    <property type="entry name" value="S-adenosyl-L-methionine-dependent methyltransferases"/>
    <property type="match status" value="1"/>
</dbReference>
<dbReference type="Pfam" id="PF13649">
    <property type="entry name" value="Methyltransf_25"/>
    <property type="match status" value="1"/>
</dbReference>
<dbReference type="NCBIfam" id="NF041820">
    <property type="entry name" value="daptide_MTase"/>
    <property type="match status" value="1"/>
</dbReference>
<dbReference type="EMBL" id="CP021748">
    <property type="protein sequence ID" value="ARX84972.1"/>
    <property type="molecule type" value="Genomic_DNA"/>
</dbReference>
<accession>A0A1Z1WF54</accession>
<dbReference type="eggNOG" id="COG2227">
    <property type="taxonomic scope" value="Bacteria"/>
</dbReference>
<gene>
    <name evidence="5" type="ORF">SMD44_04430</name>
</gene>
<evidence type="ECO:0000256" key="2">
    <source>
        <dbReference type="ARBA" id="ARBA00022679"/>
    </source>
</evidence>
<dbReference type="Proteomes" id="UP000195880">
    <property type="component" value="Chromosome"/>
</dbReference>
<dbReference type="PANTHER" id="PTHR43861:SF1">
    <property type="entry name" value="TRANS-ACONITATE 2-METHYLTRANSFERASE"/>
    <property type="match status" value="1"/>
</dbReference>
<dbReference type="GO" id="GO:0008168">
    <property type="term" value="F:methyltransferase activity"/>
    <property type="evidence" value="ECO:0007669"/>
    <property type="project" value="UniProtKB-KW"/>
</dbReference>
<dbReference type="GO" id="GO:0017000">
    <property type="term" value="P:antibiotic biosynthetic process"/>
    <property type="evidence" value="ECO:0007669"/>
    <property type="project" value="UniProtKB-ARBA"/>
</dbReference>
<protein>
    <recommendedName>
        <fullName evidence="4">Methyltransferase domain-containing protein</fullName>
    </recommendedName>
</protein>
<keyword evidence="1" id="KW-0489">Methyltransferase</keyword>
<dbReference type="Gene3D" id="3.40.50.150">
    <property type="entry name" value="Vaccinia Virus protein VP39"/>
    <property type="match status" value="1"/>
</dbReference>
<name>A0A1Z1WF54_9ACTN</name>
<dbReference type="InterPro" id="IPR029063">
    <property type="entry name" value="SAM-dependent_MTases_sf"/>
</dbReference>
<sequence>MTMPTTAPTTGTAAPAPAADTAPTTAPTTDAPVPALSGLAAHIAHTLADSLTVAELYGPLGGPVYHELTAGDTHEVRDVLALLRGVPGPVLELACGSGRLTLPLLAAGHDVTGVDTSASLLAELRDRLSEPAAQRLARRLTLVEGDMCALELPGRFGAALLGTTTIGLVPPAARPGFFRAVREHLEPGGLFVLSAHTPSAGDTGHGDQPTVRPVITPQAVTFVIDQAEPGLDQRQVAILRLTAEGGPLLLTSTVNVPDPDTLAAELRDAGFDLDDVRTARPAADTADAELSILVARSTR</sequence>
<feature type="region of interest" description="Disordered" evidence="3">
    <location>
        <begin position="1"/>
        <end position="31"/>
    </location>
</feature>
<evidence type="ECO:0000313" key="6">
    <source>
        <dbReference type="Proteomes" id="UP000195880"/>
    </source>
</evidence>
<dbReference type="KEGG" id="salf:SMD44_04430"/>
<keyword evidence="2" id="KW-0808">Transferase</keyword>
<proteinExistence type="predicted"/>